<dbReference type="Proteomes" id="UP001165121">
    <property type="component" value="Unassembled WGS sequence"/>
</dbReference>
<accession>A0A9W6U258</accession>
<feature type="compositionally biased region" description="Low complexity" evidence="1">
    <location>
        <begin position="62"/>
        <end position="104"/>
    </location>
</feature>
<feature type="region of interest" description="Disordered" evidence="1">
    <location>
        <begin position="944"/>
        <end position="1009"/>
    </location>
</feature>
<feature type="compositionally biased region" description="Low complexity" evidence="1">
    <location>
        <begin position="951"/>
        <end position="978"/>
    </location>
</feature>
<name>A0A9W6U258_9STRA</name>
<sequence>MAPSSTSVGAGGDSPPRPPPAGVAEASAPSSPTTASTGDASGAGLEPSFARPVDALSPVLGAAPRSAADAPEAALGIDSADSQPQGSVSSSGASGDGARSAAHAPEVSSAALGASRFPLSDGRTSRTSSPQEPIAWSSRYRVYSEPLLGSGPLVVDLNRRPPLRTDYELDQRHVAAESLSDVVDALAPIPRSPAPWEYELTELRDDVSSLEARLAASEALLCRDVDLRLKAERLCNQASHERNSSQAAADLEQRCRRLDKLLVDTHKVIRHDREQFKAGISSYAAQLRQLRDWRSRLRQQLDGAAAKSGSSTSLTVDSDDSDDSGPIVPSALHKGNGKRPAKSSAKLQSAPPTPKKKQRLGRPSVDLMAQKAAKQAASAVVSSSGPLQSVPSSLSAASLSTSSAPISGIAVSTDIDVLSFASIPSGSDPPFSPIPRTPASPASSTASTASLPSTPVVSRGITPGTEASIPVEIDDDGGLGADGAASDAPVAPGGVFSSPGVSQSRRDSRPTRAASTTTGLRSVVAAENEAVPDALVLDLATPSRMPTATQASVASPASVLGPAESAAVVVTSNSARRRVANTHTGPIPQARVVATPTPRQALTSRARTVVTATLSTMPGIRSTAFEPVTAIPAPIQGPQRRIRASRKLPDLANPLLEAAFTAPWAQEAWCEILNVRIPQPIGSDRVTEDSVVGIQAFADWEDPAHPSQRLRALLPESPCTFGADDYIPDKPISILALGLAIVVKLWRQFTGRAVGGSEHSDLGFALWERAHWASVAAVEQWLQQYSDQIGSNTTEYLETEAAWRAYKKARNLSADRLQVQIPKRFWVWCTPDAGGKLRFPPEILLEPSMLQYSFETLTWAPSTAEWTVEAVDLDARQPGRNCWVSAPAEHPFNTTFSPCNPSVPLFVPKAQRGKKLERLLCQPTSLATLTDLRVLVSIGLRSSSMNSTSYSPASESGSQLSSGHNSSSKSSLASSVSSRVNRTFGRSPNSFTAFNCNGAKLAGSSPFWE</sequence>
<evidence type="ECO:0000256" key="1">
    <source>
        <dbReference type="SAM" id="MobiDB-lite"/>
    </source>
</evidence>
<evidence type="ECO:0000313" key="2">
    <source>
        <dbReference type="EMBL" id="GMF23707.1"/>
    </source>
</evidence>
<feature type="compositionally biased region" description="Low complexity" evidence="1">
    <location>
        <begin position="439"/>
        <end position="455"/>
    </location>
</feature>
<feature type="region of interest" description="Disordered" evidence="1">
    <location>
        <begin position="1"/>
        <end position="49"/>
    </location>
</feature>
<feature type="compositionally biased region" description="Polar residues" evidence="1">
    <location>
        <begin position="979"/>
        <end position="995"/>
    </location>
</feature>
<organism evidence="2 3">
    <name type="scientific">Phytophthora fragariaefolia</name>
    <dbReference type="NCBI Taxonomy" id="1490495"/>
    <lineage>
        <taxon>Eukaryota</taxon>
        <taxon>Sar</taxon>
        <taxon>Stramenopiles</taxon>
        <taxon>Oomycota</taxon>
        <taxon>Peronosporomycetes</taxon>
        <taxon>Peronosporales</taxon>
        <taxon>Peronosporaceae</taxon>
        <taxon>Phytophthora</taxon>
    </lineage>
</organism>
<evidence type="ECO:0000313" key="3">
    <source>
        <dbReference type="Proteomes" id="UP001165121"/>
    </source>
</evidence>
<reference evidence="2" key="1">
    <citation type="submission" date="2023-04" db="EMBL/GenBank/DDBJ databases">
        <title>Phytophthora fragariaefolia NBRC 109709.</title>
        <authorList>
            <person name="Ichikawa N."/>
            <person name="Sato H."/>
            <person name="Tonouchi N."/>
        </authorList>
    </citation>
    <scope>NUCLEOTIDE SEQUENCE</scope>
    <source>
        <strain evidence="2">NBRC 109709</strain>
    </source>
</reference>
<feature type="region of interest" description="Disordered" evidence="1">
    <location>
        <begin position="62"/>
        <end position="132"/>
    </location>
</feature>
<keyword evidence="3" id="KW-1185">Reference proteome</keyword>
<dbReference type="OrthoDB" id="10608022at2759"/>
<feature type="compositionally biased region" description="Low complexity" evidence="1">
    <location>
        <begin position="26"/>
        <end position="44"/>
    </location>
</feature>
<feature type="region of interest" description="Disordered" evidence="1">
    <location>
        <begin position="301"/>
        <end position="363"/>
    </location>
</feature>
<proteinExistence type="predicted"/>
<feature type="region of interest" description="Disordered" evidence="1">
    <location>
        <begin position="425"/>
        <end position="519"/>
    </location>
</feature>
<comment type="caution">
    <text evidence="2">The sequence shown here is derived from an EMBL/GenBank/DDBJ whole genome shotgun (WGS) entry which is preliminary data.</text>
</comment>
<protein>
    <submittedName>
        <fullName evidence="2">Unnamed protein product</fullName>
    </submittedName>
</protein>
<dbReference type="EMBL" id="BSXT01000294">
    <property type="protein sequence ID" value="GMF23707.1"/>
    <property type="molecule type" value="Genomic_DNA"/>
</dbReference>
<gene>
    <name evidence="2" type="ORF">Pfra01_000381600</name>
</gene>
<dbReference type="AlphaFoldDB" id="A0A9W6U258"/>